<name>A0A6P0UMI8_9FLAO</name>
<dbReference type="EMBL" id="JAABOO010000001">
    <property type="protein sequence ID" value="NER12243.1"/>
    <property type="molecule type" value="Genomic_DNA"/>
</dbReference>
<dbReference type="CDD" id="cd06268">
    <property type="entry name" value="PBP1_ABC_transporter_LIVBP-like"/>
    <property type="match status" value="1"/>
</dbReference>
<accession>A0A6P0UMI8</accession>
<dbReference type="Pfam" id="PF01476">
    <property type="entry name" value="LysM"/>
    <property type="match status" value="4"/>
</dbReference>
<dbReference type="GO" id="GO:0008932">
    <property type="term" value="F:lytic endotransglycosylase activity"/>
    <property type="evidence" value="ECO:0007669"/>
    <property type="project" value="TreeGrafter"/>
</dbReference>
<dbReference type="SUPFAM" id="SSF53822">
    <property type="entry name" value="Periplasmic binding protein-like I"/>
    <property type="match status" value="1"/>
</dbReference>
<dbReference type="PANTHER" id="PTHR33734:SF22">
    <property type="entry name" value="MEMBRANE-BOUND LYTIC MUREIN TRANSGLYCOSYLASE D"/>
    <property type="match status" value="1"/>
</dbReference>
<evidence type="ECO:0000256" key="1">
    <source>
        <dbReference type="SAM" id="SignalP"/>
    </source>
</evidence>
<sequence>MKKFALLFLITFFGLSSLMAQQFKTHAVKEGETIESISRLYKIKPADILRLNPELKGGLKVNTILVIPPSLEENKPIINAATTKQEVTFKQHRVRRKETLFSISQKYDIEIEDIKRFNKELYSRELKKGERIRIPKFLTPRVAENPADSIPEGLAKYIVQPKQGKWRIAYEHGITVKELEELNPELGEMLQEGQEIWVPAKELEEKNVVIDTLYNYYTVLPREGFFRLKLKLGTTQEQLEELNPELKDGGLKVGMILKIPKEIEGDFDVKDGLVVEKFRLIDSIRTDEVLNIGLIMPFNLNRVDLDSVSVLREQINGNRWLSRSLDFYAGARMALDSAKQLGISVNVKVYDSEANENVVSNLIANTDFEGTDAVIGPFFPGPFNEMARGLRTNNIPVFAPFTKNIDLAPNVFQTIPSDEVLYEKMVKYLDKRVEGKNLIIIADSLSMPTKERLLLRYPTAKVVDPIENRFIRLDELDPVLVEDQENWVIVETKSISLLANITSVLNSAHGTRLIEEEEKTFDIRMFTTNKNRAFDSDNVSNFHLSKLRFHYPTTDRLSSMNSEFSKEYERQYGSFPDRYAIRGFDLTMDVILRLAYNKNLYIGAERISETEYVENKFNYTRRFFGGYYNTAAYIAYYEELEIKIARDNDIKSNL</sequence>
<feature type="signal peptide" evidence="1">
    <location>
        <begin position="1"/>
        <end position="20"/>
    </location>
</feature>
<evidence type="ECO:0000313" key="3">
    <source>
        <dbReference type="EMBL" id="NER12243.1"/>
    </source>
</evidence>
<protein>
    <submittedName>
        <fullName evidence="3">LysM peptidoglycan-binding domain-containing protein</fullName>
    </submittedName>
</protein>
<keyword evidence="4" id="KW-1185">Reference proteome</keyword>
<dbReference type="AlphaFoldDB" id="A0A6P0UMI8"/>
<feature type="chain" id="PRO_5026889459" evidence="1">
    <location>
        <begin position="21"/>
        <end position="654"/>
    </location>
</feature>
<dbReference type="InterPro" id="IPR036779">
    <property type="entry name" value="LysM_dom_sf"/>
</dbReference>
<dbReference type="InterPro" id="IPR018392">
    <property type="entry name" value="LysM"/>
</dbReference>
<proteinExistence type="predicted"/>
<organism evidence="3 4">
    <name type="scientific">Leptobacterium flavescens</name>
    <dbReference type="NCBI Taxonomy" id="472055"/>
    <lineage>
        <taxon>Bacteria</taxon>
        <taxon>Pseudomonadati</taxon>
        <taxon>Bacteroidota</taxon>
        <taxon>Flavobacteriia</taxon>
        <taxon>Flavobacteriales</taxon>
        <taxon>Flavobacteriaceae</taxon>
        <taxon>Leptobacterium</taxon>
    </lineage>
</organism>
<keyword evidence="1" id="KW-0732">Signal</keyword>
<dbReference type="SMART" id="SM00257">
    <property type="entry name" value="LysM"/>
    <property type="match status" value="4"/>
</dbReference>
<dbReference type="PANTHER" id="PTHR33734">
    <property type="entry name" value="LYSM DOMAIN-CONTAINING GPI-ANCHORED PROTEIN 2"/>
    <property type="match status" value="1"/>
</dbReference>
<gene>
    <name evidence="3" type="ORF">GWK08_02200</name>
</gene>
<dbReference type="CDD" id="cd00118">
    <property type="entry name" value="LysM"/>
    <property type="match status" value="4"/>
</dbReference>
<feature type="domain" description="LysM" evidence="2">
    <location>
        <begin position="90"/>
        <end position="134"/>
    </location>
</feature>
<dbReference type="Gene3D" id="3.10.350.10">
    <property type="entry name" value="LysM domain"/>
    <property type="match status" value="4"/>
</dbReference>
<dbReference type="InterPro" id="IPR028082">
    <property type="entry name" value="Peripla_BP_I"/>
</dbReference>
<reference evidence="3 4" key="1">
    <citation type="submission" date="2020-01" db="EMBL/GenBank/DDBJ databases">
        <title>Leptobacterium flavescens.</title>
        <authorList>
            <person name="Wang G."/>
        </authorList>
    </citation>
    <scope>NUCLEOTIDE SEQUENCE [LARGE SCALE GENOMIC DNA]</scope>
    <source>
        <strain evidence="3 4">KCTC 22160</strain>
    </source>
</reference>
<dbReference type="Proteomes" id="UP000468581">
    <property type="component" value="Unassembled WGS sequence"/>
</dbReference>
<evidence type="ECO:0000313" key="4">
    <source>
        <dbReference type="Proteomes" id="UP000468581"/>
    </source>
</evidence>
<feature type="domain" description="LysM" evidence="2">
    <location>
        <begin position="155"/>
        <end position="198"/>
    </location>
</feature>
<dbReference type="Gene3D" id="3.40.50.2300">
    <property type="match status" value="1"/>
</dbReference>
<evidence type="ECO:0000259" key="2">
    <source>
        <dbReference type="PROSITE" id="PS51782"/>
    </source>
</evidence>
<comment type="caution">
    <text evidence="3">The sequence shown here is derived from an EMBL/GenBank/DDBJ whole genome shotgun (WGS) entry which is preliminary data.</text>
</comment>
<dbReference type="SUPFAM" id="SSF54106">
    <property type="entry name" value="LysM domain"/>
    <property type="match status" value="3"/>
</dbReference>
<dbReference type="PROSITE" id="PS51782">
    <property type="entry name" value="LYSM"/>
    <property type="match status" value="3"/>
</dbReference>
<feature type="domain" description="LysM" evidence="2">
    <location>
        <begin position="24"/>
        <end position="67"/>
    </location>
</feature>
<dbReference type="RefSeq" id="WP_163605273.1">
    <property type="nucleotide sequence ID" value="NZ_JAABOO010000001.1"/>
</dbReference>